<gene>
    <name evidence="13" type="ORF">MNBD_CHLOROFLEXI01-286</name>
</gene>
<accession>A0A3B0VGG9</accession>
<comment type="catalytic activity">
    <reaction evidence="11">
        <text>di-trans,octa-cis-undecaprenyl diphosphate + H2O = di-trans,octa-cis-undecaprenyl phosphate + phosphate + H(+)</text>
        <dbReference type="Rhea" id="RHEA:28094"/>
        <dbReference type="ChEBI" id="CHEBI:15377"/>
        <dbReference type="ChEBI" id="CHEBI:15378"/>
        <dbReference type="ChEBI" id="CHEBI:43474"/>
        <dbReference type="ChEBI" id="CHEBI:58405"/>
        <dbReference type="ChEBI" id="CHEBI:60392"/>
        <dbReference type="EC" id="3.6.1.27"/>
    </reaction>
</comment>
<keyword evidence="6 12" id="KW-0812">Transmembrane</keyword>
<evidence type="ECO:0000256" key="5">
    <source>
        <dbReference type="ARBA" id="ARBA00022475"/>
    </source>
</evidence>
<evidence type="ECO:0000256" key="11">
    <source>
        <dbReference type="ARBA" id="ARBA00047594"/>
    </source>
</evidence>
<organism evidence="13">
    <name type="scientific">hydrothermal vent metagenome</name>
    <dbReference type="NCBI Taxonomy" id="652676"/>
    <lineage>
        <taxon>unclassified sequences</taxon>
        <taxon>metagenomes</taxon>
        <taxon>ecological metagenomes</taxon>
    </lineage>
</organism>
<sequence length="271" mass="29186">MSIIEAIIIGIIQGATEFLPISSSGHLVLLPELFQMTPPDLTLIGLVHMGTLLAVLFYFRQDLWNIITAVIRDLSKKQPLASADARLGWFIVVGSIPVAIIGLPLEGFFEDVFSSPRVVASFLLVTAVLLIVGERMLSGSKTPAQMGWADAIIIGLFQVLALFPGISRSGSTIVGGLLRGLDRPSAARYSFLLGIPAILGAGLKAVLDIFSADGTSFSTNVYIFAFIAAAVSGYACIHWLLTWVRNHTLYGFAAYVTLFSLFFLLISFLTS</sequence>
<keyword evidence="5" id="KW-1003">Cell membrane</keyword>
<evidence type="ECO:0000256" key="1">
    <source>
        <dbReference type="ARBA" id="ARBA00004651"/>
    </source>
</evidence>
<dbReference type="EMBL" id="UOEU01000941">
    <property type="protein sequence ID" value="VAW42698.1"/>
    <property type="molecule type" value="Genomic_DNA"/>
</dbReference>
<evidence type="ECO:0000313" key="13">
    <source>
        <dbReference type="EMBL" id="VAW42698.1"/>
    </source>
</evidence>
<feature type="transmembrane region" description="Helical" evidence="12">
    <location>
        <begin position="219"/>
        <end position="241"/>
    </location>
</feature>
<feature type="transmembrane region" description="Helical" evidence="12">
    <location>
        <begin position="41"/>
        <end position="59"/>
    </location>
</feature>
<dbReference type="HAMAP" id="MF_01006">
    <property type="entry name" value="Undec_diphosphatase"/>
    <property type="match status" value="1"/>
</dbReference>
<dbReference type="GO" id="GO:0050380">
    <property type="term" value="F:undecaprenyl-diphosphatase activity"/>
    <property type="evidence" value="ECO:0007669"/>
    <property type="project" value="UniProtKB-EC"/>
</dbReference>
<proteinExistence type="inferred from homology"/>
<feature type="transmembrane region" description="Helical" evidence="12">
    <location>
        <begin position="247"/>
        <end position="269"/>
    </location>
</feature>
<feature type="transmembrane region" description="Helical" evidence="12">
    <location>
        <begin position="87"/>
        <end position="105"/>
    </location>
</feature>
<dbReference type="Pfam" id="PF02673">
    <property type="entry name" value="BacA"/>
    <property type="match status" value="1"/>
</dbReference>
<dbReference type="PANTHER" id="PTHR30622">
    <property type="entry name" value="UNDECAPRENYL-DIPHOSPHATASE"/>
    <property type="match status" value="1"/>
</dbReference>
<evidence type="ECO:0000256" key="2">
    <source>
        <dbReference type="ARBA" id="ARBA00010621"/>
    </source>
</evidence>
<evidence type="ECO:0000256" key="9">
    <source>
        <dbReference type="ARBA" id="ARBA00023136"/>
    </source>
</evidence>
<keyword evidence="9 12" id="KW-0472">Membrane</keyword>
<dbReference type="PANTHER" id="PTHR30622:SF4">
    <property type="entry name" value="UNDECAPRENYL-DIPHOSPHATASE"/>
    <property type="match status" value="1"/>
</dbReference>
<protein>
    <recommendedName>
        <fullName evidence="4">Undecaprenyl-diphosphatase</fullName>
        <ecNumber evidence="3">3.6.1.27</ecNumber>
    </recommendedName>
    <alternativeName>
        <fullName evidence="10">Undecaprenyl pyrophosphate phosphatase</fullName>
    </alternativeName>
</protein>
<keyword evidence="7 13" id="KW-0378">Hydrolase</keyword>
<comment type="subcellular location">
    <subcellularLocation>
        <location evidence="1">Cell membrane</location>
        <topology evidence="1">Multi-pass membrane protein</topology>
    </subcellularLocation>
</comment>
<comment type="similarity">
    <text evidence="2">Belongs to the UppP family.</text>
</comment>
<evidence type="ECO:0000256" key="12">
    <source>
        <dbReference type="SAM" id="Phobius"/>
    </source>
</evidence>
<evidence type="ECO:0000256" key="8">
    <source>
        <dbReference type="ARBA" id="ARBA00022989"/>
    </source>
</evidence>
<dbReference type="GO" id="GO:0005886">
    <property type="term" value="C:plasma membrane"/>
    <property type="evidence" value="ECO:0007669"/>
    <property type="project" value="UniProtKB-SubCell"/>
</dbReference>
<feature type="transmembrane region" description="Helical" evidence="12">
    <location>
        <begin position="117"/>
        <end position="134"/>
    </location>
</feature>
<keyword evidence="8 12" id="KW-1133">Transmembrane helix</keyword>
<dbReference type="InterPro" id="IPR003824">
    <property type="entry name" value="UppP"/>
</dbReference>
<reference evidence="13" key="1">
    <citation type="submission" date="2018-06" db="EMBL/GenBank/DDBJ databases">
        <authorList>
            <person name="Zhirakovskaya E."/>
        </authorList>
    </citation>
    <scope>NUCLEOTIDE SEQUENCE</scope>
</reference>
<evidence type="ECO:0000256" key="3">
    <source>
        <dbReference type="ARBA" id="ARBA00012374"/>
    </source>
</evidence>
<evidence type="ECO:0000256" key="10">
    <source>
        <dbReference type="ARBA" id="ARBA00032707"/>
    </source>
</evidence>
<dbReference type="AlphaFoldDB" id="A0A3B0VGG9"/>
<name>A0A3B0VGG9_9ZZZZ</name>
<evidence type="ECO:0000256" key="4">
    <source>
        <dbReference type="ARBA" id="ARBA00021581"/>
    </source>
</evidence>
<dbReference type="EC" id="3.6.1.27" evidence="3"/>
<evidence type="ECO:0000256" key="6">
    <source>
        <dbReference type="ARBA" id="ARBA00022692"/>
    </source>
</evidence>
<evidence type="ECO:0000256" key="7">
    <source>
        <dbReference type="ARBA" id="ARBA00022801"/>
    </source>
</evidence>
<feature type="transmembrane region" description="Helical" evidence="12">
    <location>
        <begin position="186"/>
        <end position="207"/>
    </location>
</feature>